<reference evidence="2" key="1">
    <citation type="submission" date="2021-01" db="EMBL/GenBank/DDBJ databases">
        <authorList>
            <person name="Kaushik A."/>
        </authorList>
    </citation>
    <scope>NUCLEOTIDE SEQUENCE</scope>
    <source>
        <strain evidence="2">Type strain: AG8-Rh-89/</strain>
    </source>
</reference>
<dbReference type="Pfam" id="PF12937">
    <property type="entry name" value="F-box-like"/>
    <property type="match status" value="1"/>
</dbReference>
<proteinExistence type="predicted"/>
<dbReference type="Gene3D" id="1.20.1280.50">
    <property type="match status" value="1"/>
</dbReference>
<accession>A0A8H3HAS8</accession>
<protein>
    <recommendedName>
        <fullName evidence="1">F-box domain-containing protein</fullName>
    </recommendedName>
</protein>
<sequence length="388" mass="44172">MYNLPDELLAHIFLITTHNADLVDLHIDPFIKSYYQQLFILTSVCSRWRSICLSQGSFWSKIPLSHNVKGKAFGFIMDLCLERARDSDLHVVGLVIARHGPQIRSGIIEGNHPSELHRALLMLLDFSRPGNIATLYIRDYEASLHPHSSGPWYLFHPTSAEHAQLTTFVKHLTELCVKDRCVLVSLTLQGVIIEDISTMINLLIALPSAPRLQHLKLLDLAPNAFLDYTQQFNQHPHLPVRLASLQSLLMKDLDADFIFVLLQAIAPGSYPITLSFSSQSHLFTLLEGLASRKTANDDLKDMPAPNAFTLRDFNIDTLALLPETDWTYDQNSRRFDKSLASLPVALHLTKIRLDMCDKLLKEFKDILDKVQKTYLNKEKSRHEKTICR</sequence>
<name>A0A8H3HAS8_9AGAM</name>
<evidence type="ECO:0000259" key="1">
    <source>
        <dbReference type="Pfam" id="PF12937"/>
    </source>
</evidence>
<comment type="caution">
    <text evidence="2">The sequence shown here is derived from an EMBL/GenBank/DDBJ whole genome shotgun (WGS) entry which is preliminary data.</text>
</comment>
<evidence type="ECO:0000313" key="2">
    <source>
        <dbReference type="EMBL" id="CAE6492814.1"/>
    </source>
</evidence>
<dbReference type="InterPro" id="IPR001810">
    <property type="entry name" value="F-box_dom"/>
</dbReference>
<dbReference type="EMBL" id="CAJMWZ010004590">
    <property type="protein sequence ID" value="CAE6492814.1"/>
    <property type="molecule type" value="Genomic_DNA"/>
</dbReference>
<dbReference type="Proteomes" id="UP000663850">
    <property type="component" value="Unassembled WGS sequence"/>
</dbReference>
<evidence type="ECO:0000313" key="3">
    <source>
        <dbReference type="Proteomes" id="UP000663850"/>
    </source>
</evidence>
<gene>
    <name evidence="2" type="ORF">RDB_LOCUS86785</name>
</gene>
<feature type="domain" description="F-box" evidence="1">
    <location>
        <begin position="2"/>
        <end position="62"/>
    </location>
</feature>
<organism evidence="2 3">
    <name type="scientific">Rhizoctonia solani</name>
    <dbReference type="NCBI Taxonomy" id="456999"/>
    <lineage>
        <taxon>Eukaryota</taxon>
        <taxon>Fungi</taxon>
        <taxon>Dikarya</taxon>
        <taxon>Basidiomycota</taxon>
        <taxon>Agaricomycotina</taxon>
        <taxon>Agaricomycetes</taxon>
        <taxon>Cantharellales</taxon>
        <taxon>Ceratobasidiaceae</taxon>
        <taxon>Rhizoctonia</taxon>
    </lineage>
</organism>
<dbReference type="AlphaFoldDB" id="A0A8H3HAS8"/>